<dbReference type="EMBL" id="KQ001768">
    <property type="protein sequence ID" value="KJP84961.1"/>
    <property type="molecule type" value="Genomic_DNA"/>
</dbReference>
<feature type="region of interest" description="Disordered" evidence="1">
    <location>
        <begin position="42"/>
        <end position="110"/>
    </location>
</feature>
<accession>A0A0D9QGW0</accession>
<dbReference type="AlphaFoldDB" id="A0A0D9QGW0"/>
<dbReference type="RefSeq" id="XP_012338425.1">
    <property type="nucleotide sequence ID" value="XM_012483002.1"/>
</dbReference>
<evidence type="ECO:0000313" key="2">
    <source>
        <dbReference type="EMBL" id="KJP84961.1"/>
    </source>
</evidence>
<reference evidence="2 3" key="1">
    <citation type="submission" date="2014-03" db="EMBL/GenBank/DDBJ databases">
        <title>The Genome Sequence of Plasmodium fragile nilgiri.</title>
        <authorList>
            <consortium name="The Broad Institute Genomics Platform"/>
            <consortium name="The Broad Institute Genome Sequencing Center for Infectious Disease"/>
            <person name="Neafsey D."/>
            <person name="Duraisingh M."/>
            <person name="Young S.K."/>
            <person name="Zeng Q."/>
            <person name="Gargeya S."/>
            <person name="Abouelleil A."/>
            <person name="Alvarado L."/>
            <person name="Chapman S.B."/>
            <person name="Gainer-Dewar J."/>
            <person name="Goldberg J."/>
            <person name="Griggs A."/>
            <person name="Gujja S."/>
            <person name="Hansen M."/>
            <person name="Howarth C."/>
            <person name="Imamovic A."/>
            <person name="Larimer J."/>
            <person name="Pearson M."/>
            <person name="Poon T.W."/>
            <person name="Priest M."/>
            <person name="Roberts A."/>
            <person name="Saif S."/>
            <person name="Shea T."/>
            <person name="Sykes S."/>
            <person name="Wortman J."/>
            <person name="Nusbaum C."/>
            <person name="Birren B."/>
        </authorList>
    </citation>
    <scope>NUCLEOTIDE SEQUENCE [LARGE SCALE GENOMIC DNA]</scope>
    <source>
        <strain evidence="3">nilgiri</strain>
    </source>
</reference>
<dbReference type="VEuPathDB" id="PlasmoDB:AK88_05400"/>
<sequence>MNRTQYYDYAKNMILFGSHGPCSNVAGSRAWVPGLSLLDLEGQQKEQNGKRRNRRKKLKQKRKEKKEKGRKNKNRFDEVAECKKDSTKQPSVRKEGDIVSPSTRRPSKEV</sequence>
<evidence type="ECO:0000256" key="1">
    <source>
        <dbReference type="SAM" id="MobiDB-lite"/>
    </source>
</evidence>
<proteinExistence type="predicted"/>
<dbReference type="Proteomes" id="UP000054561">
    <property type="component" value="Unassembled WGS sequence"/>
</dbReference>
<keyword evidence="3" id="KW-1185">Reference proteome</keyword>
<feature type="compositionally biased region" description="Basic and acidic residues" evidence="1">
    <location>
        <begin position="74"/>
        <end position="97"/>
    </location>
</feature>
<gene>
    <name evidence="2" type="ORF">AK88_05400</name>
</gene>
<dbReference type="GeneID" id="24270714"/>
<evidence type="ECO:0000313" key="3">
    <source>
        <dbReference type="Proteomes" id="UP000054561"/>
    </source>
</evidence>
<organism evidence="2 3">
    <name type="scientific">Plasmodium fragile</name>
    <dbReference type="NCBI Taxonomy" id="5857"/>
    <lineage>
        <taxon>Eukaryota</taxon>
        <taxon>Sar</taxon>
        <taxon>Alveolata</taxon>
        <taxon>Apicomplexa</taxon>
        <taxon>Aconoidasida</taxon>
        <taxon>Haemosporida</taxon>
        <taxon>Plasmodiidae</taxon>
        <taxon>Plasmodium</taxon>
        <taxon>Plasmodium (Plasmodium)</taxon>
    </lineage>
</organism>
<name>A0A0D9QGW0_PLAFR</name>
<protein>
    <submittedName>
        <fullName evidence="2">Uncharacterized protein</fullName>
    </submittedName>
</protein>
<feature type="compositionally biased region" description="Basic residues" evidence="1">
    <location>
        <begin position="50"/>
        <end position="73"/>
    </location>
</feature>